<accession>A0A7G3AN72</accession>
<dbReference type="AlphaFoldDB" id="A0A7G3AN72"/>
<evidence type="ECO:0000313" key="2">
    <source>
        <dbReference type="EMBL" id="MBC1173404.1"/>
    </source>
</evidence>
<dbReference type="EMBL" id="GITU01004701">
    <property type="protein sequence ID" value="MBC1173404.1"/>
    <property type="molecule type" value="Transcribed_RNA"/>
</dbReference>
<feature type="region of interest" description="Disordered" evidence="1">
    <location>
        <begin position="54"/>
        <end position="74"/>
    </location>
</feature>
<feature type="compositionally biased region" description="Acidic residues" evidence="1">
    <location>
        <begin position="58"/>
        <end position="72"/>
    </location>
</feature>
<name>A0A7G3AN72_LUTLO</name>
<protein>
    <submittedName>
        <fullName evidence="2">Putative secreted protein</fullName>
    </submittedName>
</protein>
<sequence>MFRGQECRIVILCLLNDGCGHAFLSCGPHCPITLLTRAREGLFIVENVLNVLEKKEKDEDEEEDEDNEEDEKENYWAKVKTVLENKNAIGTGLPIKCEKHGSEIIAKSFGDFMDFTKKGCAVGKDLPQTSNHPCFDVVEDEN</sequence>
<proteinExistence type="predicted"/>
<reference evidence="2" key="1">
    <citation type="journal article" date="2020" name="BMC">
        <title>Leishmania infection induces a limited differential gene expression in the sand fly midgut.</title>
        <authorList>
            <person name="Coutinho-Abreu I.V."/>
            <person name="Serafim T.D."/>
            <person name="Meneses C."/>
            <person name="Kamhawi S."/>
            <person name="Oliveira F."/>
            <person name="Valenzuela J.G."/>
        </authorList>
    </citation>
    <scope>NUCLEOTIDE SEQUENCE</scope>
    <source>
        <strain evidence="2">Jacobina</strain>
        <tissue evidence="2">Midgut</tissue>
    </source>
</reference>
<organism evidence="2">
    <name type="scientific">Lutzomyia longipalpis</name>
    <name type="common">Sand fly</name>
    <dbReference type="NCBI Taxonomy" id="7200"/>
    <lineage>
        <taxon>Eukaryota</taxon>
        <taxon>Metazoa</taxon>
        <taxon>Ecdysozoa</taxon>
        <taxon>Arthropoda</taxon>
        <taxon>Hexapoda</taxon>
        <taxon>Insecta</taxon>
        <taxon>Pterygota</taxon>
        <taxon>Neoptera</taxon>
        <taxon>Endopterygota</taxon>
        <taxon>Diptera</taxon>
        <taxon>Nematocera</taxon>
        <taxon>Psychodoidea</taxon>
        <taxon>Psychodidae</taxon>
        <taxon>Lutzomyia</taxon>
        <taxon>Lutzomyia</taxon>
    </lineage>
</organism>
<dbReference type="VEuPathDB" id="VectorBase:LLONM1_011315"/>
<evidence type="ECO:0000256" key="1">
    <source>
        <dbReference type="SAM" id="MobiDB-lite"/>
    </source>
</evidence>